<dbReference type="KEGG" id="ohi:H8790_02960"/>
<comment type="similarity">
    <text evidence="8">Belongs to the NhaC Na(+)/H(+) (TC 2.A.35) antiporter family.</text>
</comment>
<dbReference type="RefSeq" id="WP_187333535.1">
    <property type="nucleotide sequence ID" value="NZ_CP060490.1"/>
</dbReference>
<dbReference type="AlphaFoldDB" id="A0A7G9B635"/>
<feature type="transmembrane region" description="Helical" evidence="9">
    <location>
        <begin position="331"/>
        <end position="356"/>
    </location>
</feature>
<feature type="transmembrane region" description="Helical" evidence="9">
    <location>
        <begin position="59"/>
        <end position="84"/>
    </location>
</feature>
<dbReference type="GO" id="GO:0015297">
    <property type="term" value="F:antiporter activity"/>
    <property type="evidence" value="ECO:0007669"/>
    <property type="project" value="UniProtKB-KW"/>
</dbReference>
<keyword evidence="12" id="KW-1185">Reference proteome</keyword>
<proteinExistence type="inferred from homology"/>
<evidence type="ECO:0000313" key="11">
    <source>
        <dbReference type="EMBL" id="QNL45016.1"/>
    </source>
</evidence>
<keyword evidence="5 9" id="KW-0812">Transmembrane</keyword>
<feature type="transmembrane region" description="Helical" evidence="9">
    <location>
        <begin position="220"/>
        <end position="237"/>
    </location>
</feature>
<keyword evidence="7 9" id="KW-0472">Membrane</keyword>
<dbReference type="InterPro" id="IPR018461">
    <property type="entry name" value="Na/H_Antiport_NhaC-like_C"/>
</dbReference>
<evidence type="ECO:0000256" key="9">
    <source>
        <dbReference type="SAM" id="Phobius"/>
    </source>
</evidence>
<evidence type="ECO:0000256" key="6">
    <source>
        <dbReference type="ARBA" id="ARBA00022989"/>
    </source>
</evidence>
<feature type="domain" description="Na+/H+ antiporter NhaC-like C-terminal" evidence="10">
    <location>
        <begin position="8"/>
        <end position="195"/>
    </location>
</feature>
<accession>A0A7G9B635</accession>
<dbReference type="Pfam" id="PF03553">
    <property type="entry name" value="Na_H_antiporter"/>
    <property type="match status" value="2"/>
</dbReference>
<reference evidence="11 12" key="1">
    <citation type="submission" date="2020-08" db="EMBL/GenBank/DDBJ databases">
        <authorList>
            <person name="Liu C."/>
            <person name="Sun Q."/>
        </authorList>
    </citation>
    <scope>NUCLEOTIDE SEQUENCE [LARGE SCALE GENOMIC DNA]</scope>
    <source>
        <strain evidence="11 12">NSJ-62</strain>
    </source>
</reference>
<evidence type="ECO:0000256" key="5">
    <source>
        <dbReference type="ARBA" id="ARBA00022692"/>
    </source>
</evidence>
<sequence length="442" mass="47354">MAACFVLFLTAVAVCLMTGRPLLDAIFLGLVLFFALGLKRGYSAKSLWAMAWEKGKKALIVVQILILIGMLTAMWRSCGTIAFFSYYGIRAVTPSFFILITFLLTTVLSLLLGSSFGVIGTAGVILMALARSGNVSVAVTAGAILSGSYFGDRCSPASSCLALISAVTGTEMRRNLQLTQRTVLLPLALTTAVYALLSWMHPIARVDGEILGALADRFSLHWVVVLPALIMLVLPLCKVEIKLTMALSIASAAAITVALQGMGVTEMLGTLVLGYDPADPLLARVLHGGGLFSMASSMGMIFITSLYSGILEGTDLLEPVRHQVDSLADRIGLYLTTALVSVASVFIFCNQSVMVFMDEQLLGKTYRRKGESPTGLAIDIANTGVVLAELVPWSISLTIPLAMLGAGLSAAPYAVLHYVLPLCYYFTRPHFHEQISRKERPA</sequence>
<keyword evidence="4" id="KW-1003">Cell membrane</keyword>
<dbReference type="InterPro" id="IPR052180">
    <property type="entry name" value="NhaC_Na-H+_Antiporter"/>
</dbReference>
<keyword evidence="2" id="KW-0813">Transport</keyword>
<feature type="transmembrane region" description="Helical" evidence="9">
    <location>
        <begin position="96"/>
        <end position="129"/>
    </location>
</feature>
<evidence type="ECO:0000256" key="2">
    <source>
        <dbReference type="ARBA" id="ARBA00022448"/>
    </source>
</evidence>
<gene>
    <name evidence="11" type="ORF">H8790_02960</name>
</gene>
<comment type="subcellular location">
    <subcellularLocation>
        <location evidence="1">Cell membrane</location>
        <topology evidence="1">Multi-pass membrane protein</topology>
    </subcellularLocation>
</comment>
<dbReference type="GO" id="GO:0005886">
    <property type="term" value="C:plasma membrane"/>
    <property type="evidence" value="ECO:0007669"/>
    <property type="project" value="UniProtKB-SubCell"/>
</dbReference>
<feature type="transmembrane region" description="Helical" evidence="9">
    <location>
        <begin position="401"/>
        <end position="427"/>
    </location>
</feature>
<evidence type="ECO:0000256" key="1">
    <source>
        <dbReference type="ARBA" id="ARBA00004651"/>
    </source>
</evidence>
<evidence type="ECO:0000256" key="4">
    <source>
        <dbReference type="ARBA" id="ARBA00022475"/>
    </source>
</evidence>
<feature type="transmembrane region" description="Helical" evidence="9">
    <location>
        <begin position="291"/>
        <end position="311"/>
    </location>
</feature>
<dbReference type="EMBL" id="CP060490">
    <property type="protein sequence ID" value="QNL45016.1"/>
    <property type="molecule type" value="Genomic_DNA"/>
</dbReference>
<keyword evidence="3" id="KW-0050">Antiport</keyword>
<feature type="domain" description="Na+/H+ antiporter NhaC-like C-terminal" evidence="10">
    <location>
        <begin position="221"/>
        <end position="406"/>
    </location>
</feature>
<evidence type="ECO:0000256" key="3">
    <source>
        <dbReference type="ARBA" id="ARBA00022449"/>
    </source>
</evidence>
<evidence type="ECO:0000256" key="7">
    <source>
        <dbReference type="ARBA" id="ARBA00023136"/>
    </source>
</evidence>
<keyword evidence="6 9" id="KW-1133">Transmembrane helix</keyword>
<evidence type="ECO:0000313" key="12">
    <source>
        <dbReference type="Proteomes" id="UP000515960"/>
    </source>
</evidence>
<protein>
    <submittedName>
        <fullName evidence="11">Sodium:proton antiporter</fullName>
    </submittedName>
</protein>
<dbReference type="Proteomes" id="UP000515960">
    <property type="component" value="Chromosome"/>
</dbReference>
<dbReference type="PANTHER" id="PTHR33451">
    <property type="entry name" value="MALATE-2H(+)/NA(+)-LACTATE ANTIPORTER"/>
    <property type="match status" value="1"/>
</dbReference>
<feature type="transmembrane region" description="Helical" evidence="9">
    <location>
        <begin position="182"/>
        <end position="200"/>
    </location>
</feature>
<feature type="transmembrane region" description="Helical" evidence="9">
    <location>
        <begin position="23"/>
        <end position="38"/>
    </location>
</feature>
<dbReference type="PANTHER" id="PTHR33451:SF3">
    <property type="entry name" value="MALATE-2H(+)_NA(+)-LACTATE ANTIPORTER"/>
    <property type="match status" value="1"/>
</dbReference>
<name>A0A7G9B635_9FIRM</name>
<evidence type="ECO:0000259" key="10">
    <source>
        <dbReference type="Pfam" id="PF03553"/>
    </source>
</evidence>
<evidence type="ECO:0000256" key="8">
    <source>
        <dbReference type="ARBA" id="ARBA00038435"/>
    </source>
</evidence>
<organism evidence="11 12">
    <name type="scientific">Oscillibacter hominis</name>
    <dbReference type="NCBI Taxonomy" id="2763056"/>
    <lineage>
        <taxon>Bacteria</taxon>
        <taxon>Bacillati</taxon>
        <taxon>Bacillota</taxon>
        <taxon>Clostridia</taxon>
        <taxon>Eubacteriales</taxon>
        <taxon>Oscillospiraceae</taxon>
        <taxon>Oscillibacter</taxon>
    </lineage>
</organism>